<name>A0AAQ4D749_AMBAM</name>
<dbReference type="Pfam" id="PF12756">
    <property type="entry name" value="zf-C2H2_2"/>
    <property type="match status" value="3"/>
</dbReference>
<evidence type="ECO:0000256" key="19">
    <source>
        <dbReference type="PROSITE-ProRule" id="PRU00282"/>
    </source>
</evidence>
<dbReference type="InterPro" id="IPR023395">
    <property type="entry name" value="MCP_dom_sf"/>
</dbReference>
<comment type="function">
    <text evidence="15">Facilitates flavin adenine dinucleotide (FAD) translocation across the mitochondrial inner membrane into the mitochondrial matrix where it acts as a redox cofactor to assist flavoenzyme activities in fundamental metabolic processes including fatty acid beta-oxidation, amino acid and choline metabolism as well as mitochondrial electron transportation. In particular, provides FAD to DLD dehydrogenase of the glycine cleavage system, part of mitochondrial one-carbon metabolic pathway involved in neural tube closure in early embryogenesis.</text>
</comment>
<dbReference type="SUPFAM" id="SSF103506">
    <property type="entry name" value="Mitochondrial carrier"/>
    <property type="match status" value="1"/>
</dbReference>
<evidence type="ECO:0000256" key="14">
    <source>
        <dbReference type="ARBA" id="ARBA00050907"/>
    </source>
</evidence>
<comment type="subcellular location">
    <subcellularLocation>
        <location evidence="1">Mitochondrion inner membrane</location>
        <topology evidence="1">Multi-pass membrane protein</topology>
    </subcellularLocation>
</comment>
<proteinExistence type="inferred from homology"/>
<comment type="similarity">
    <text evidence="2">Belongs to the mitochondrial carrier (TC 2.A.29) family.</text>
</comment>
<dbReference type="EMBL" id="JARKHS020034252">
    <property type="protein sequence ID" value="KAK8758289.1"/>
    <property type="molecule type" value="Genomic_DNA"/>
</dbReference>
<evidence type="ECO:0000256" key="10">
    <source>
        <dbReference type="ARBA" id="ARBA00022989"/>
    </source>
</evidence>
<dbReference type="PANTHER" id="PTHR13267">
    <property type="entry name" value="ZINC FINGER PROTEIN 277"/>
    <property type="match status" value="1"/>
</dbReference>
<keyword evidence="12 19" id="KW-0472">Membrane</keyword>
<evidence type="ECO:0000256" key="8">
    <source>
        <dbReference type="ARBA" id="ARBA00022792"/>
    </source>
</evidence>
<keyword evidence="5" id="KW-0479">Metal-binding</keyword>
<feature type="repeat" description="Solcar" evidence="19">
    <location>
        <begin position="232"/>
        <end position="316"/>
    </location>
</feature>
<keyword evidence="4 19" id="KW-0812">Transmembrane</keyword>
<evidence type="ECO:0000256" key="11">
    <source>
        <dbReference type="ARBA" id="ARBA00023128"/>
    </source>
</evidence>
<evidence type="ECO:0000313" key="21">
    <source>
        <dbReference type="EMBL" id="KAK8758289.1"/>
    </source>
</evidence>
<dbReference type="PROSITE" id="PS00028">
    <property type="entry name" value="ZINC_FINGER_C2H2_1"/>
    <property type="match status" value="3"/>
</dbReference>
<dbReference type="InterPro" id="IPR018108">
    <property type="entry name" value="MCP_transmembrane"/>
</dbReference>
<comment type="similarity">
    <text evidence="13">Belongs to the ZNF277 family.</text>
</comment>
<evidence type="ECO:0000313" key="22">
    <source>
        <dbReference type="Proteomes" id="UP001321473"/>
    </source>
</evidence>
<evidence type="ECO:0000256" key="6">
    <source>
        <dbReference type="ARBA" id="ARBA00022737"/>
    </source>
</evidence>
<dbReference type="Pfam" id="PF00153">
    <property type="entry name" value="Mito_carr"/>
    <property type="match status" value="3"/>
</dbReference>
<comment type="caution">
    <text evidence="21">The sequence shown here is derived from an EMBL/GenBank/DDBJ whole genome shotgun (WGS) entry which is preliminary data.</text>
</comment>
<dbReference type="SUPFAM" id="SSF57667">
    <property type="entry name" value="beta-beta-alpha zinc fingers"/>
    <property type="match status" value="2"/>
</dbReference>
<evidence type="ECO:0000256" key="17">
    <source>
        <dbReference type="ARBA" id="ARBA00079992"/>
    </source>
</evidence>
<evidence type="ECO:0000256" key="4">
    <source>
        <dbReference type="ARBA" id="ARBA00022692"/>
    </source>
</evidence>
<feature type="repeat" description="Solcar" evidence="19">
    <location>
        <begin position="31"/>
        <end position="118"/>
    </location>
</feature>
<dbReference type="Gene3D" id="3.30.160.60">
    <property type="entry name" value="Classic Zinc Finger"/>
    <property type="match status" value="1"/>
</dbReference>
<keyword evidence="9" id="KW-0862">Zinc</keyword>
<reference evidence="21 22" key="1">
    <citation type="journal article" date="2023" name="Arcadia Sci">
        <title>De novo assembly of a long-read Amblyomma americanum tick genome.</title>
        <authorList>
            <person name="Chou S."/>
            <person name="Poskanzer K.E."/>
            <person name="Rollins M."/>
            <person name="Thuy-Boun P.S."/>
        </authorList>
    </citation>
    <scope>NUCLEOTIDE SEQUENCE [LARGE SCALE GENOMIC DNA]</scope>
    <source>
        <strain evidence="21">F_SG_1</strain>
        <tissue evidence="21">Salivary glands</tissue>
    </source>
</reference>
<keyword evidence="7 18" id="KW-0863">Zinc-finger</keyword>
<dbReference type="PRINTS" id="PR00926">
    <property type="entry name" value="MITOCARRIER"/>
</dbReference>
<sequence>MSSSLKMSRDCAGNGDRYRTGIFSFLSHVKSGHLIAGVSGGVASTLAVHPFDLLKIRFAVNDGTTSSRPRYRGLLSAVATIFRQEGIVGFYRGVTPNCIGAGASWGFYFLFYNAIKSQMSARYQKERLGPGQHMLAAAQAGVLTLIMTNPVWVVKTRMCLQYGTSELPEELRYRNTLDALRKIYRVDGVRGLYRGFIPGVFGVSHGALQFMAYEEMKKFYDNHYRDDATKQLGTVEYLVFAALSKLFATTVTYPYQVVRARLQDQHKKYAGVFDCITRTWRHEGYKGFYKGLVPNTLRVTPATAITFVVYENVAKWLCGVSLCETRQCNPNPVSVRSLVAFTCDKQHALEPGALASMASSLEPLFLPSKEKSTKDDSTTEVPCIFCDISFLVDKTSNFQNLLKHFLSEHKFVISNFSCVADPPGYFAYWKKRFQEISDLCDVCVKIKTNSGENDVGASEFYFLLSDKLPEDDAVRRKLRKSKLDAVLACQELERSDTTFRRMCLFCKKIFTENRATLLNHMAHDHNFSVGRPDNIVYVDELLDVLEEKLKKMLCLYCEKTFKDWQTLKEHMRKKQHKKINPRNTSYDKYYVINYTGQDVRELPGEVEDLEPVDDGSDADEVGWKDWEDESEEANLICLMCSEACTSIPALTRHMNDAHKFDFTKLRDGLGFYQQIKVINFLRKQVYLNACFVCSEKFQSHSKLLSHLSSGVHDNNAISQCCWDQPQFYFPTYENDQLLCALEDEVLPEGSADEVVVPEELVPPDRCVLEALSENE</sequence>
<evidence type="ECO:0000256" key="1">
    <source>
        <dbReference type="ARBA" id="ARBA00004448"/>
    </source>
</evidence>
<comment type="catalytic activity">
    <reaction evidence="14">
        <text>FAD(in) = FAD(out)</text>
        <dbReference type="Rhea" id="RHEA:76535"/>
        <dbReference type="ChEBI" id="CHEBI:57692"/>
    </reaction>
</comment>
<dbReference type="InterPro" id="IPR002067">
    <property type="entry name" value="MCP"/>
</dbReference>
<dbReference type="PANTHER" id="PTHR13267:SF3">
    <property type="entry name" value="ZINC FINGER PROTEIN 277"/>
    <property type="match status" value="1"/>
</dbReference>
<dbReference type="GO" id="GO:0008270">
    <property type="term" value="F:zinc ion binding"/>
    <property type="evidence" value="ECO:0007669"/>
    <property type="project" value="UniProtKB-KW"/>
</dbReference>
<keyword evidence="22" id="KW-1185">Reference proteome</keyword>
<gene>
    <name evidence="21" type="ORF">V5799_004081</name>
</gene>
<evidence type="ECO:0000256" key="2">
    <source>
        <dbReference type="ARBA" id="ARBA00006375"/>
    </source>
</evidence>
<accession>A0AAQ4D749</accession>
<organism evidence="21 22">
    <name type="scientific">Amblyomma americanum</name>
    <name type="common">Lone star tick</name>
    <dbReference type="NCBI Taxonomy" id="6943"/>
    <lineage>
        <taxon>Eukaryota</taxon>
        <taxon>Metazoa</taxon>
        <taxon>Ecdysozoa</taxon>
        <taxon>Arthropoda</taxon>
        <taxon>Chelicerata</taxon>
        <taxon>Arachnida</taxon>
        <taxon>Acari</taxon>
        <taxon>Parasitiformes</taxon>
        <taxon>Ixodida</taxon>
        <taxon>Ixodoidea</taxon>
        <taxon>Ixodidae</taxon>
        <taxon>Amblyomminae</taxon>
        <taxon>Amblyomma</taxon>
    </lineage>
</organism>
<evidence type="ECO:0000259" key="20">
    <source>
        <dbReference type="PROSITE" id="PS50157"/>
    </source>
</evidence>
<evidence type="ECO:0000256" key="7">
    <source>
        <dbReference type="ARBA" id="ARBA00022771"/>
    </source>
</evidence>
<evidence type="ECO:0000256" key="18">
    <source>
        <dbReference type="PROSITE-ProRule" id="PRU00042"/>
    </source>
</evidence>
<keyword evidence="3" id="KW-0813">Transport</keyword>
<dbReference type="AlphaFoldDB" id="A0AAQ4D749"/>
<dbReference type="InterPro" id="IPR040048">
    <property type="entry name" value="ZNF277"/>
</dbReference>
<dbReference type="Gene3D" id="1.50.40.10">
    <property type="entry name" value="Mitochondrial carrier domain"/>
    <property type="match status" value="1"/>
</dbReference>
<protein>
    <recommendedName>
        <fullName evidence="16">Solute carrier family 25 member 32</fullName>
    </recommendedName>
    <alternativeName>
        <fullName evidence="17">Mitochondrial FAD transporter</fullName>
    </alternativeName>
</protein>
<evidence type="ECO:0000256" key="15">
    <source>
        <dbReference type="ARBA" id="ARBA00058619"/>
    </source>
</evidence>
<dbReference type="Proteomes" id="UP001321473">
    <property type="component" value="Unassembled WGS sequence"/>
</dbReference>
<keyword evidence="6" id="KW-0677">Repeat</keyword>
<keyword evidence="8" id="KW-0999">Mitochondrion inner membrane</keyword>
<dbReference type="PROSITE" id="PS50920">
    <property type="entry name" value="SOLCAR"/>
    <property type="match status" value="3"/>
</dbReference>
<evidence type="ECO:0000256" key="5">
    <source>
        <dbReference type="ARBA" id="ARBA00022723"/>
    </source>
</evidence>
<feature type="repeat" description="Solcar" evidence="19">
    <location>
        <begin position="128"/>
        <end position="219"/>
    </location>
</feature>
<dbReference type="GO" id="GO:0055085">
    <property type="term" value="P:transmembrane transport"/>
    <property type="evidence" value="ECO:0007669"/>
    <property type="project" value="InterPro"/>
</dbReference>
<evidence type="ECO:0000256" key="16">
    <source>
        <dbReference type="ARBA" id="ARBA00070508"/>
    </source>
</evidence>
<dbReference type="PROSITE" id="PS50157">
    <property type="entry name" value="ZINC_FINGER_C2H2_2"/>
    <property type="match status" value="1"/>
</dbReference>
<dbReference type="FunFam" id="1.50.40.10:FF:000025">
    <property type="entry name" value="mitochondrial folate transporter/carrier"/>
    <property type="match status" value="1"/>
</dbReference>
<keyword evidence="11" id="KW-0496">Mitochondrion</keyword>
<dbReference type="InterPro" id="IPR041661">
    <property type="entry name" value="ZN622/Rei1/Reh1_Znf-C2H2"/>
</dbReference>
<evidence type="ECO:0000256" key="9">
    <source>
        <dbReference type="ARBA" id="ARBA00022833"/>
    </source>
</evidence>
<dbReference type="GO" id="GO:0015711">
    <property type="term" value="P:organic anion transport"/>
    <property type="evidence" value="ECO:0007669"/>
    <property type="project" value="UniProtKB-ARBA"/>
</dbReference>
<dbReference type="InterPro" id="IPR013087">
    <property type="entry name" value="Znf_C2H2_type"/>
</dbReference>
<keyword evidence="10" id="KW-1133">Transmembrane helix</keyword>
<evidence type="ECO:0000256" key="3">
    <source>
        <dbReference type="ARBA" id="ARBA00022448"/>
    </source>
</evidence>
<feature type="domain" description="C2H2-type" evidence="20">
    <location>
        <begin position="552"/>
        <end position="581"/>
    </location>
</feature>
<evidence type="ECO:0000256" key="12">
    <source>
        <dbReference type="ARBA" id="ARBA00023136"/>
    </source>
</evidence>
<evidence type="ECO:0000256" key="13">
    <source>
        <dbReference type="ARBA" id="ARBA00034119"/>
    </source>
</evidence>
<dbReference type="SMART" id="SM00355">
    <property type="entry name" value="ZnF_C2H2"/>
    <property type="match status" value="5"/>
</dbReference>
<dbReference type="InterPro" id="IPR036236">
    <property type="entry name" value="Znf_C2H2_sf"/>
</dbReference>
<dbReference type="GO" id="GO:0005743">
    <property type="term" value="C:mitochondrial inner membrane"/>
    <property type="evidence" value="ECO:0007669"/>
    <property type="project" value="UniProtKB-SubCell"/>
</dbReference>